<keyword evidence="5" id="KW-1185">Reference proteome</keyword>
<evidence type="ECO:0000259" key="2">
    <source>
        <dbReference type="Pfam" id="PF25954"/>
    </source>
</evidence>
<reference evidence="4" key="2">
    <citation type="submission" date="2020-09" db="EMBL/GenBank/DDBJ databases">
        <authorList>
            <person name="Sun Q."/>
            <person name="Zhou Y."/>
        </authorList>
    </citation>
    <scope>NUCLEOTIDE SEQUENCE</scope>
    <source>
        <strain evidence="4">CGMCC 1.12195</strain>
    </source>
</reference>
<organism evidence="4 5">
    <name type="scientific">Parapedobacter pyrenivorans</name>
    <dbReference type="NCBI Taxonomy" id="1305674"/>
    <lineage>
        <taxon>Bacteria</taxon>
        <taxon>Pseudomonadati</taxon>
        <taxon>Bacteroidota</taxon>
        <taxon>Sphingobacteriia</taxon>
        <taxon>Sphingobacteriales</taxon>
        <taxon>Sphingobacteriaceae</taxon>
        <taxon>Parapedobacter</taxon>
    </lineage>
</organism>
<dbReference type="InterPro" id="IPR058647">
    <property type="entry name" value="BSH_CzcB-like"/>
</dbReference>
<dbReference type="AlphaFoldDB" id="A0A917MBV7"/>
<dbReference type="GO" id="GO:1990281">
    <property type="term" value="C:efflux pump complex"/>
    <property type="evidence" value="ECO:0007669"/>
    <property type="project" value="TreeGrafter"/>
</dbReference>
<protein>
    <submittedName>
        <fullName evidence="4">RND transporter MFP subunit</fullName>
    </submittedName>
</protein>
<evidence type="ECO:0000256" key="1">
    <source>
        <dbReference type="ARBA" id="ARBA00009477"/>
    </source>
</evidence>
<evidence type="ECO:0000313" key="5">
    <source>
        <dbReference type="Proteomes" id="UP000660862"/>
    </source>
</evidence>
<comment type="caution">
    <text evidence="4">The sequence shown here is derived from an EMBL/GenBank/DDBJ whole genome shotgun (WGS) entry which is preliminary data.</text>
</comment>
<dbReference type="PANTHER" id="PTHR30469">
    <property type="entry name" value="MULTIDRUG RESISTANCE PROTEIN MDTA"/>
    <property type="match status" value="1"/>
</dbReference>
<accession>A0A917MBV7</accession>
<dbReference type="Gene3D" id="2.40.30.170">
    <property type="match status" value="1"/>
</dbReference>
<proteinExistence type="inferred from homology"/>
<dbReference type="Gene3D" id="1.10.287.470">
    <property type="entry name" value="Helix hairpin bin"/>
    <property type="match status" value="1"/>
</dbReference>
<dbReference type="PANTHER" id="PTHR30469:SF37">
    <property type="entry name" value="RAGD PROTEIN"/>
    <property type="match status" value="1"/>
</dbReference>
<dbReference type="EMBL" id="BMER01000003">
    <property type="protein sequence ID" value="GGG92923.1"/>
    <property type="molecule type" value="Genomic_DNA"/>
</dbReference>
<evidence type="ECO:0000313" key="4">
    <source>
        <dbReference type="EMBL" id="GGG92923.1"/>
    </source>
</evidence>
<dbReference type="InterPro" id="IPR058792">
    <property type="entry name" value="Beta-barrel_RND_2"/>
</dbReference>
<dbReference type="InterPro" id="IPR006143">
    <property type="entry name" value="RND_pump_MFP"/>
</dbReference>
<dbReference type="Pfam" id="PF25954">
    <property type="entry name" value="Beta-barrel_RND_2"/>
    <property type="match status" value="1"/>
</dbReference>
<dbReference type="GO" id="GO:0015562">
    <property type="term" value="F:efflux transmembrane transporter activity"/>
    <property type="evidence" value="ECO:0007669"/>
    <property type="project" value="TreeGrafter"/>
</dbReference>
<dbReference type="NCBIfam" id="TIGR01730">
    <property type="entry name" value="RND_mfp"/>
    <property type="match status" value="1"/>
</dbReference>
<feature type="domain" description="CusB-like beta-barrel" evidence="2">
    <location>
        <begin position="208"/>
        <end position="279"/>
    </location>
</feature>
<reference evidence="4" key="1">
    <citation type="journal article" date="2014" name="Int. J. Syst. Evol. Microbiol.">
        <title>Complete genome sequence of Corynebacterium casei LMG S-19264T (=DSM 44701T), isolated from a smear-ripened cheese.</title>
        <authorList>
            <consortium name="US DOE Joint Genome Institute (JGI-PGF)"/>
            <person name="Walter F."/>
            <person name="Albersmeier A."/>
            <person name="Kalinowski J."/>
            <person name="Ruckert C."/>
        </authorList>
    </citation>
    <scope>NUCLEOTIDE SEQUENCE</scope>
    <source>
        <strain evidence="4">CGMCC 1.12195</strain>
    </source>
</reference>
<dbReference type="Pfam" id="PF25973">
    <property type="entry name" value="BSH_CzcB"/>
    <property type="match status" value="1"/>
</dbReference>
<comment type="similarity">
    <text evidence="1">Belongs to the membrane fusion protein (MFP) (TC 8.A.1) family.</text>
</comment>
<dbReference type="SUPFAM" id="SSF111369">
    <property type="entry name" value="HlyD-like secretion proteins"/>
    <property type="match status" value="1"/>
</dbReference>
<dbReference type="Gene3D" id="2.40.50.100">
    <property type="match status" value="1"/>
</dbReference>
<dbReference type="Proteomes" id="UP000660862">
    <property type="component" value="Unassembled WGS sequence"/>
</dbReference>
<feature type="domain" description="CzcB-like barrel-sandwich hybrid" evidence="3">
    <location>
        <begin position="58"/>
        <end position="189"/>
    </location>
</feature>
<name>A0A917MBV7_9SPHI</name>
<gene>
    <name evidence="4" type="ORF">GCM10007415_29640</name>
</gene>
<sequence length="353" mass="38684">MTITLTFLFAACSQDEKEKGQEPNADVKPATYPTAPVQLINPEYEISIPAELKPYEQVAVYAKVTGFVKQLHVDLGDRVRKGQLLAVLEAPEMEQQYLADKSMAQKVHSDYLYAKQAYDRLVDAAKTAGAVAHIELDRAKSTMESTRSAYEASKAGAAHASQLQQYLRITAPFDGVITERNVSVGAMAGTGVNVPLFMVAQGHRLRLTLSLPEKHASSVKQDMQATFTVRSQPGKTFSVVLSRTAGLLDQQNRSLTLEFDVNNSLGQLQGGEYAQAKLTLQRHSPSYWVPGKSLLNTQSGTYIMTWNAGEIRRIPVTEGVRLDSLTEVFGDISPQDSILLKPSAEIKVGTIIK</sequence>
<evidence type="ECO:0000259" key="3">
    <source>
        <dbReference type="Pfam" id="PF25973"/>
    </source>
</evidence>